<feature type="chain" id="PRO_5017004390" description="Peptidase M14 domain-containing protein" evidence="5">
    <location>
        <begin position="33"/>
        <end position="493"/>
    </location>
</feature>
<feature type="active site" description="Proton donor/acceptor" evidence="2">
    <location>
        <position position="299"/>
    </location>
</feature>
<keyword evidence="4" id="KW-0472">Membrane</keyword>
<dbReference type="Proteomes" id="UP000256970">
    <property type="component" value="Unassembled WGS sequence"/>
</dbReference>
<evidence type="ECO:0000256" key="3">
    <source>
        <dbReference type="SAM" id="MobiDB-lite"/>
    </source>
</evidence>
<dbReference type="GO" id="GO:0004181">
    <property type="term" value="F:metallocarboxypeptidase activity"/>
    <property type="evidence" value="ECO:0007669"/>
    <property type="project" value="InterPro"/>
</dbReference>
<feature type="signal peptide" evidence="5">
    <location>
        <begin position="1"/>
        <end position="32"/>
    </location>
</feature>
<evidence type="ECO:0000256" key="5">
    <source>
        <dbReference type="SAM" id="SignalP"/>
    </source>
</evidence>
<protein>
    <recommendedName>
        <fullName evidence="6">Peptidase M14 domain-containing protein</fullName>
    </recommendedName>
</protein>
<dbReference type="PANTHER" id="PTHR11532">
    <property type="entry name" value="PROTEASE M14 CARBOXYPEPTIDASE"/>
    <property type="match status" value="1"/>
</dbReference>
<dbReference type="GO" id="GO:0005615">
    <property type="term" value="C:extracellular space"/>
    <property type="evidence" value="ECO:0007669"/>
    <property type="project" value="TreeGrafter"/>
</dbReference>
<feature type="compositionally biased region" description="Low complexity" evidence="3">
    <location>
        <begin position="417"/>
        <end position="433"/>
    </location>
</feature>
<evidence type="ECO:0000256" key="1">
    <source>
        <dbReference type="ARBA" id="ARBA00005988"/>
    </source>
</evidence>
<proteinExistence type="inferred from homology"/>
<feature type="domain" description="Peptidase M14" evidence="6">
    <location>
        <begin position="45"/>
        <end position="329"/>
    </location>
</feature>
<organism evidence="7 8">
    <name type="scientific">Tetradesmus obliquus</name>
    <name type="common">Green alga</name>
    <name type="synonym">Acutodesmus obliquus</name>
    <dbReference type="NCBI Taxonomy" id="3088"/>
    <lineage>
        <taxon>Eukaryota</taxon>
        <taxon>Viridiplantae</taxon>
        <taxon>Chlorophyta</taxon>
        <taxon>core chlorophytes</taxon>
        <taxon>Chlorophyceae</taxon>
        <taxon>CS clade</taxon>
        <taxon>Sphaeropleales</taxon>
        <taxon>Scenedesmaceae</taxon>
        <taxon>Tetradesmus</taxon>
    </lineage>
</organism>
<comment type="similarity">
    <text evidence="1 2">Belongs to the peptidase M14 family.</text>
</comment>
<name>A0A383VLX9_TETOB</name>
<keyword evidence="5" id="KW-0732">Signal</keyword>
<dbReference type="SUPFAM" id="SSF53187">
    <property type="entry name" value="Zn-dependent exopeptidases"/>
    <property type="match status" value="1"/>
</dbReference>
<dbReference type="InterPro" id="IPR000834">
    <property type="entry name" value="Peptidase_M14"/>
</dbReference>
<gene>
    <name evidence="7" type="ORF">BQ4739_LOCUS6285</name>
</gene>
<keyword evidence="8" id="KW-1185">Reference proteome</keyword>
<dbReference type="GO" id="GO:0016485">
    <property type="term" value="P:protein processing"/>
    <property type="evidence" value="ECO:0007669"/>
    <property type="project" value="TreeGrafter"/>
</dbReference>
<dbReference type="InterPro" id="IPR050753">
    <property type="entry name" value="Peptidase_M14_domain"/>
</dbReference>
<keyword evidence="4" id="KW-0812">Transmembrane</keyword>
<dbReference type="PRINTS" id="PR00765">
    <property type="entry name" value="CRBOXYPTASEA"/>
</dbReference>
<dbReference type="Gene3D" id="2.60.40.1120">
    <property type="entry name" value="Carboxypeptidase-like, regulatory domain"/>
    <property type="match status" value="1"/>
</dbReference>
<feature type="transmembrane region" description="Helical" evidence="4">
    <location>
        <begin position="454"/>
        <end position="475"/>
    </location>
</feature>
<dbReference type="EMBL" id="FNXT01000665">
    <property type="protein sequence ID" value="SZX65819.1"/>
    <property type="molecule type" value="Genomic_DNA"/>
</dbReference>
<dbReference type="Gene3D" id="3.40.630.10">
    <property type="entry name" value="Zn peptidases"/>
    <property type="match status" value="1"/>
</dbReference>
<dbReference type="GO" id="GO:0030246">
    <property type="term" value="F:carbohydrate binding"/>
    <property type="evidence" value="ECO:0007669"/>
    <property type="project" value="InterPro"/>
</dbReference>
<dbReference type="Pfam" id="PF00246">
    <property type="entry name" value="Peptidase_M14"/>
    <property type="match status" value="1"/>
</dbReference>
<dbReference type="STRING" id="3088.A0A383VLX9"/>
<evidence type="ECO:0000256" key="2">
    <source>
        <dbReference type="PROSITE-ProRule" id="PRU01379"/>
    </source>
</evidence>
<dbReference type="AlphaFoldDB" id="A0A383VLX9"/>
<evidence type="ECO:0000313" key="7">
    <source>
        <dbReference type="EMBL" id="SZX65819.1"/>
    </source>
</evidence>
<feature type="region of interest" description="Disordered" evidence="3">
    <location>
        <begin position="415"/>
        <end position="436"/>
    </location>
</feature>
<reference evidence="7 8" key="1">
    <citation type="submission" date="2016-10" db="EMBL/GenBank/DDBJ databases">
        <authorList>
            <person name="Cai Z."/>
        </authorList>
    </citation>
    <scope>NUCLEOTIDE SEQUENCE [LARGE SCALE GENOMIC DNA]</scope>
</reference>
<dbReference type="GO" id="GO:0008270">
    <property type="term" value="F:zinc ion binding"/>
    <property type="evidence" value="ECO:0007669"/>
    <property type="project" value="InterPro"/>
</dbReference>
<evidence type="ECO:0000256" key="4">
    <source>
        <dbReference type="SAM" id="Phobius"/>
    </source>
</evidence>
<dbReference type="PROSITE" id="PS52035">
    <property type="entry name" value="PEPTIDASE_M14"/>
    <property type="match status" value="1"/>
</dbReference>
<dbReference type="SMART" id="SM00631">
    <property type="entry name" value="Zn_pept"/>
    <property type="match status" value="1"/>
</dbReference>
<evidence type="ECO:0000259" key="6">
    <source>
        <dbReference type="PROSITE" id="PS52035"/>
    </source>
</evidence>
<dbReference type="SUPFAM" id="SSF49452">
    <property type="entry name" value="Starch-binding domain-like"/>
    <property type="match status" value="1"/>
</dbReference>
<sequence>MAPNSSCCQHRMLLAVWLTLLVLHGHVLVGAAQSSSKLSDQLLKRYLSNEELVAWMDEFTHKCSHMSRKYSIGKSAGGAELWVLELSDKPGQQEAEPHFKYVGNMHGNEPSGRMLLPQFAEWVCANYKSNDDARRLVDKMHTHLLVTMNPDGFAARKRENGNNVDLNRNFPDPVELKGSAEKMKQPLPNAQPETIAMMKWTLDTPFVASANLHEGAIVANYPFDGYADHSERLTGKRHPAPDDAAFQFLAKLYAKKHSFMAKSQEFRDGITNGAQWYPVYGGMQDWNYLAGRCLAITLELSQSKWRPEGELPSLWQENREALLALPLAAGLGGISGTVVSAGDGSPLPATVMLDGIAWNTSARMPAGYFNRPAAPGSYTLRIVHPGYQPASAAVTVPEDGSGVVANFQLARAGDKNSSSIRGASSSRQGGRSSFTVTPLTKAAAERDRQQKQNMATAILGLLFCICGAMALLHVCNGQRPRQRLYNRVGHVTE</sequence>
<dbReference type="PANTHER" id="PTHR11532:SF57">
    <property type="entry name" value="CARBOXYPEPTIDASE D, B"/>
    <property type="match status" value="1"/>
</dbReference>
<evidence type="ECO:0000313" key="8">
    <source>
        <dbReference type="Proteomes" id="UP000256970"/>
    </source>
</evidence>
<accession>A0A383VLX9</accession>
<dbReference type="Pfam" id="PF13620">
    <property type="entry name" value="CarboxypepD_reg"/>
    <property type="match status" value="1"/>
</dbReference>
<dbReference type="InterPro" id="IPR013784">
    <property type="entry name" value="Carb-bd-like_fold"/>
</dbReference>
<dbReference type="GO" id="GO:0006518">
    <property type="term" value="P:peptide metabolic process"/>
    <property type="evidence" value="ECO:0007669"/>
    <property type="project" value="TreeGrafter"/>
</dbReference>
<keyword evidence="4" id="KW-1133">Transmembrane helix</keyword>